<dbReference type="KEGG" id="vg:37618556"/>
<feature type="transmembrane region" description="Helical" evidence="1">
    <location>
        <begin position="49"/>
        <end position="71"/>
    </location>
</feature>
<sequence>MFKKKQNSSINARIEKYEDEDIYENEETIPRQEEYTIVERRNGLFGNGLGTNNACLILIVVALLFVAYILYTNYRNKNTNVGTNNIQLPETETKKPLRTSFTTYQQQPNNTVFFDNVNTPQQYDQNMFYNNQPQGVQYQQQQKQPNKGFLGKIFQFIHNKTKLN</sequence>
<evidence type="ECO:0000256" key="1">
    <source>
        <dbReference type="SAM" id="Phobius"/>
    </source>
</evidence>
<accession>A0A1C9C5E6</accession>
<protein>
    <recommendedName>
        <fullName evidence="4">Transmembrane protein</fullName>
    </recommendedName>
</protein>
<dbReference type="RefSeq" id="YP_009507572.1">
    <property type="nucleotide sequence ID" value="NC_038553.1"/>
</dbReference>
<organismHost>
    <name type="scientific">Heterosigma akashiwo</name>
    <name type="common">Chromophytic alga</name>
    <name type="synonym">Heterosigma carterae</name>
    <dbReference type="NCBI Taxonomy" id="2829"/>
</organismHost>
<proteinExistence type="predicted"/>
<keyword evidence="1" id="KW-0472">Membrane</keyword>
<evidence type="ECO:0000313" key="3">
    <source>
        <dbReference type="Proteomes" id="UP000232488"/>
    </source>
</evidence>
<reference evidence="2 3" key="1">
    <citation type="submission" date="2016-03" db="EMBL/GenBank/DDBJ databases">
        <title>Genome sequences of a Phycodnavirus, Heterosigma akashiwo virus strain 53.</title>
        <authorList>
            <person name="Ueki S."/>
            <person name="Ogura Y."/>
            <person name="Hayashi T."/>
        </authorList>
    </citation>
    <scope>NUCLEOTIDE SEQUENCE [LARGE SCALE GENOMIC DNA]</scope>
    <source>
        <strain evidence="2">HaV53</strain>
    </source>
</reference>
<keyword evidence="3" id="KW-1185">Reference proteome</keyword>
<gene>
    <name evidence="2" type="primary">HaV53_ORF175</name>
</gene>
<evidence type="ECO:0008006" key="4">
    <source>
        <dbReference type="Google" id="ProtNLM"/>
    </source>
</evidence>
<name>A0A1C9C5E6_HAV01</name>
<dbReference type="GeneID" id="37618556"/>
<dbReference type="Proteomes" id="UP000232488">
    <property type="component" value="Segment"/>
</dbReference>
<keyword evidence="1" id="KW-0812">Transmembrane</keyword>
<evidence type="ECO:0000313" key="2">
    <source>
        <dbReference type="EMBL" id="AOM63506.1"/>
    </source>
</evidence>
<organism evidence="2 3">
    <name type="scientific">Heterosigma akashiwo virus 01</name>
    <name type="common">HaV01</name>
    <dbReference type="NCBI Taxonomy" id="97195"/>
    <lineage>
        <taxon>Viruses</taxon>
        <taxon>Varidnaviria</taxon>
        <taxon>Bamfordvirae</taxon>
        <taxon>Nucleocytoviricota</taxon>
        <taxon>Megaviricetes</taxon>
        <taxon>Algavirales</taxon>
        <taxon>Phycodnaviridae</taxon>
        <taxon>Raphidovirus</taxon>
        <taxon>Raphidovirus japonicum</taxon>
    </lineage>
</organism>
<keyword evidence="1" id="KW-1133">Transmembrane helix</keyword>
<dbReference type="EMBL" id="KX008963">
    <property type="protein sequence ID" value="AOM63506.1"/>
    <property type="molecule type" value="Genomic_DNA"/>
</dbReference>